<dbReference type="Pfam" id="PF14300">
    <property type="entry name" value="DMP19"/>
    <property type="match status" value="1"/>
</dbReference>
<comment type="caution">
    <text evidence="2">The sequence shown here is derived from an EMBL/GenBank/DDBJ whole genome shotgun (WGS) entry which is preliminary data.</text>
</comment>
<dbReference type="AlphaFoldDB" id="A0A096B547"/>
<accession>A0A096B547</accession>
<dbReference type="RefSeq" id="WP_036862320.1">
    <property type="nucleotide sequence ID" value="NZ_JRNS01000138.1"/>
</dbReference>
<dbReference type="InterPro" id="IPR025402">
    <property type="entry name" value="DMP19_C"/>
</dbReference>
<dbReference type="EMBL" id="JRNS01000138">
    <property type="protein sequence ID" value="KGF54508.1"/>
    <property type="molecule type" value="Genomic_DNA"/>
</dbReference>
<dbReference type="Gene3D" id="1.20.1420.60">
    <property type="match status" value="1"/>
</dbReference>
<feature type="domain" description="DNA mimic protein DMP19 C-terminal" evidence="1">
    <location>
        <begin position="45"/>
        <end position="159"/>
    </location>
</feature>
<evidence type="ECO:0000259" key="1">
    <source>
        <dbReference type="Pfam" id="PF14300"/>
    </source>
</evidence>
<dbReference type="Proteomes" id="UP000029578">
    <property type="component" value="Unassembled WGS sequence"/>
</dbReference>
<name>A0A096B547_9BACT</name>
<organism evidence="2 3">
    <name type="scientific">Prevotella melaninogenica DNF00666</name>
    <dbReference type="NCBI Taxonomy" id="1401073"/>
    <lineage>
        <taxon>Bacteria</taxon>
        <taxon>Pseudomonadati</taxon>
        <taxon>Bacteroidota</taxon>
        <taxon>Bacteroidia</taxon>
        <taxon>Bacteroidales</taxon>
        <taxon>Prevotellaceae</taxon>
        <taxon>Prevotella</taxon>
    </lineage>
</organism>
<gene>
    <name evidence="2" type="ORF">HMPREF0661_02165</name>
</gene>
<evidence type="ECO:0000313" key="3">
    <source>
        <dbReference type="Proteomes" id="UP000029578"/>
    </source>
</evidence>
<protein>
    <recommendedName>
        <fullName evidence="1">DNA mimic protein DMP19 C-terminal domain-containing protein</fullName>
    </recommendedName>
</protein>
<sequence>MIDIKVKDSDIRKAVEEGMDSFVQVFVDAISNAIDNKLTLEAMQQLNADQITLLAWSYLHQEVMDGGYVQLIYNGYGAFIFKNPFAVAMRNWGIRELYTHIRHGKKYYEKYHEAIEAVESDEDFMALYEQMPEFDEFDDEFVVNEERWCAMIAAYIDDHIENFATIENE</sequence>
<proteinExistence type="predicted"/>
<evidence type="ECO:0000313" key="2">
    <source>
        <dbReference type="EMBL" id="KGF54508.1"/>
    </source>
</evidence>
<reference evidence="2 3" key="1">
    <citation type="submission" date="2014-07" db="EMBL/GenBank/DDBJ databases">
        <authorList>
            <person name="McCorrison J."/>
            <person name="Sanka R."/>
            <person name="Torralba M."/>
            <person name="Gillis M."/>
            <person name="Haft D.H."/>
            <person name="Methe B."/>
            <person name="Sutton G."/>
            <person name="Nelson K.E."/>
        </authorList>
    </citation>
    <scope>NUCLEOTIDE SEQUENCE [LARGE SCALE GENOMIC DNA]</scope>
    <source>
        <strain evidence="2 3">DNF00666</strain>
    </source>
</reference>